<feature type="transmembrane region" description="Helical" evidence="1">
    <location>
        <begin position="49"/>
        <end position="69"/>
    </location>
</feature>
<accession>M3B6T7</accession>
<dbReference type="AlphaFoldDB" id="M3B6T7"/>
<keyword evidence="1" id="KW-0472">Membrane</keyword>
<dbReference type="PANTHER" id="PTHR41390:SF1">
    <property type="entry name" value="NADH-UBIQUINONE OXIDOREDUCTASE 213 KDA SUBUNIT"/>
    <property type="match status" value="1"/>
</dbReference>
<name>M3B6T7_SPHMS</name>
<organism evidence="2 3">
    <name type="scientific">Sphaerulina musiva (strain SO2202)</name>
    <name type="common">Poplar stem canker fungus</name>
    <name type="synonym">Septoria musiva</name>
    <dbReference type="NCBI Taxonomy" id="692275"/>
    <lineage>
        <taxon>Eukaryota</taxon>
        <taxon>Fungi</taxon>
        <taxon>Dikarya</taxon>
        <taxon>Ascomycota</taxon>
        <taxon>Pezizomycotina</taxon>
        <taxon>Dothideomycetes</taxon>
        <taxon>Dothideomycetidae</taxon>
        <taxon>Mycosphaerellales</taxon>
        <taxon>Mycosphaerellaceae</taxon>
        <taxon>Sphaerulina</taxon>
    </lineage>
</organism>
<sequence length="214" mass="22843">MAEQQRRRALAARDPTADNIETALKVGVATAGVGFMFGGAVGILKNLPLSLSAGVTSLQSFGLGAVFTFTRLSVIQAWTTELQTPTPGDLIKATAIAGAFSGGSLGALFRGRKNVIPGAIMWCIFGATGQFMYNRRTLPAQRAEVKGPGFWQSMSDKSWTPFKVLSNEEYAGMLKEKLLRVEAEISIIDDKIAAMKGQQQAEVAREGEAAAKKS</sequence>
<dbReference type="PANTHER" id="PTHR41390">
    <property type="entry name" value="CHROMOSOME 7, WHOLE GENOME SHOTGUN SEQUENCE"/>
    <property type="match status" value="1"/>
</dbReference>
<dbReference type="GeneID" id="27900035"/>
<protein>
    <submittedName>
        <fullName evidence="2">Uncharacterized protein</fullName>
    </submittedName>
</protein>
<reference evidence="2 3" key="1">
    <citation type="journal article" date="2012" name="PLoS Pathog.">
        <title>Diverse lifestyles and strategies of plant pathogenesis encoded in the genomes of eighteen Dothideomycetes fungi.</title>
        <authorList>
            <person name="Ohm R.A."/>
            <person name="Feau N."/>
            <person name="Henrissat B."/>
            <person name="Schoch C.L."/>
            <person name="Horwitz B.A."/>
            <person name="Barry K.W."/>
            <person name="Condon B.J."/>
            <person name="Copeland A.C."/>
            <person name="Dhillon B."/>
            <person name="Glaser F."/>
            <person name="Hesse C.N."/>
            <person name="Kosti I."/>
            <person name="LaButti K."/>
            <person name="Lindquist E.A."/>
            <person name="Lucas S."/>
            <person name="Salamov A.A."/>
            <person name="Bradshaw R.E."/>
            <person name="Ciuffetti L."/>
            <person name="Hamelin R.C."/>
            <person name="Kema G.H.J."/>
            <person name="Lawrence C."/>
            <person name="Scott J.A."/>
            <person name="Spatafora J.W."/>
            <person name="Turgeon B.G."/>
            <person name="de Wit P.J.G.M."/>
            <person name="Zhong S."/>
            <person name="Goodwin S.B."/>
            <person name="Grigoriev I.V."/>
        </authorList>
    </citation>
    <scope>NUCLEOTIDE SEQUENCE [LARGE SCALE GENOMIC DNA]</scope>
    <source>
        <strain evidence="2 3">SO2202</strain>
    </source>
</reference>
<keyword evidence="3" id="KW-1185">Reference proteome</keyword>
<evidence type="ECO:0000313" key="3">
    <source>
        <dbReference type="Proteomes" id="UP000016931"/>
    </source>
</evidence>
<dbReference type="Proteomes" id="UP000016931">
    <property type="component" value="Unassembled WGS sequence"/>
</dbReference>
<dbReference type="STRING" id="692275.M3B6T7"/>
<keyword evidence="1" id="KW-1133">Transmembrane helix</keyword>
<gene>
    <name evidence="2" type="ORF">SEPMUDRAFT_139226</name>
</gene>
<proteinExistence type="predicted"/>
<feature type="transmembrane region" description="Helical" evidence="1">
    <location>
        <begin position="23"/>
        <end position="43"/>
    </location>
</feature>
<dbReference type="eggNOG" id="ENOG502S5WH">
    <property type="taxonomic scope" value="Eukaryota"/>
</dbReference>
<dbReference type="EMBL" id="KB456261">
    <property type="protein sequence ID" value="EMF15522.1"/>
    <property type="molecule type" value="Genomic_DNA"/>
</dbReference>
<evidence type="ECO:0000313" key="2">
    <source>
        <dbReference type="EMBL" id="EMF15522.1"/>
    </source>
</evidence>
<evidence type="ECO:0000256" key="1">
    <source>
        <dbReference type="SAM" id="Phobius"/>
    </source>
</evidence>
<dbReference type="HOGENOM" id="CLU_094649_1_0_1"/>
<dbReference type="RefSeq" id="XP_016763643.1">
    <property type="nucleotide sequence ID" value="XM_016902898.1"/>
</dbReference>
<dbReference type="OMA" id="NEEYAGM"/>
<dbReference type="OrthoDB" id="5565730at2759"/>
<keyword evidence="1" id="KW-0812">Transmembrane</keyword>